<accession>A0AAN8I8C7</accession>
<comment type="caution">
    <text evidence="3">The sequence shown here is derived from an EMBL/GenBank/DDBJ whole genome shotgun (WGS) entry which is preliminary data.</text>
</comment>
<organism evidence="3 4">
    <name type="scientific">Trichostrongylus colubriformis</name>
    <name type="common">Black scour worm</name>
    <dbReference type="NCBI Taxonomy" id="6319"/>
    <lineage>
        <taxon>Eukaryota</taxon>
        <taxon>Metazoa</taxon>
        <taxon>Ecdysozoa</taxon>
        <taxon>Nematoda</taxon>
        <taxon>Chromadorea</taxon>
        <taxon>Rhabditida</taxon>
        <taxon>Rhabditina</taxon>
        <taxon>Rhabditomorpha</taxon>
        <taxon>Strongyloidea</taxon>
        <taxon>Trichostrongylidae</taxon>
        <taxon>Trichostrongylus</taxon>
    </lineage>
</organism>
<dbReference type="Proteomes" id="UP001331761">
    <property type="component" value="Unassembled WGS sequence"/>
</dbReference>
<protein>
    <recommendedName>
        <fullName evidence="2">DUF1758 domain-containing protein</fullName>
    </recommendedName>
</protein>
<feature type="domain" description="DUF1758" evidence="2">
    <location>
        <begin position="113"/>
        <end position="249"/>
    </location>
</feature>
<dbReference type="Gene3D" id="2.40.70.10">
    <property type="entry name" value="Acid Proteases"/>
    <property type="match status" value="1"/>
</dbReference>
<feature type="region of interest" description="Disordered" evidence="1">
    <location>
        <begin position="1"/>
        <end position="56"/>
    </location>
</feature>
<evidence type="ECO:0000256" key="1">
    <source>
        <dbReference type="SAM" id="MobiDB-lite"/>
    </source>
</evidence>
<name>A0AAN8I8C7_TRICO</name>
<evidence type="ECO:0000313" key="4">
    <source>
        <dbReference type="Proteomes" id="UP001331761"/>
    </source>
</evidence>
<evidence type="ECO:0000259" key="2">
    <source>
        <dbReference type="Pfam" id="PF05585"/>
    </source>
</evidence>
<dbReference type="InterPro" id="IPR008737">
    <property type="entry name" value="DUF1758"/>
</dbReference>
<keyword evidence="4" id="KW-1185">Reference proteome</keyword>
<dbReference type="AlphaFoldDB" id="A0AAN8I8C7"/>
<reference evidence="3 4" key="1">
    <citation type="submission" date="2019-10" db="EMBL/GenBank/DDBJ databases">
        <title>Assembly and Annotation for the nematode Trichostrongylus colubriformis.</title>
        <authorList>
            <person name="Martin J."/>
        </authorList>
    </citation>
    <scope>NUCLEOTIDE SEQUENCE [LARGE SCALE GENOMIC DNA]</scope>
    <source>
        <strain evidence="3">G859</strain>
        <tissue evidence="3">Whole worm</tissue>
    </source>
</reference>
<feature type="compositionally biased region" description="Basic and acidic residues" evidence="1">
    <location>
        <begin position="31"/>
        <end position="51"/>
    </location>
</feature>
<dbReference type="InterPro" id="IPR021109">
    <property type="entry name" value="Peptidase_aspartic_dom_sf"/>
</dbReference>
<sequence>MKTSSGEYGSRPKVMEMPITVTSLTAKKKTTARDSKEHFDGNSSRKPELRSRQKVVTSSVQLGESKCVQTELDTTVLQMNDSNSEVKSHDNGNSVVLPAASARVRNQDDQLVTATILLDTGSKLSFIEEAFAEQLGLRVVDNVTLHIGTFGSAVPKKKTCSVSTLQLCDAEGRYHDLRVYRNHFITTTIKQEDLDQRDLAFIKAHDLQLSLSVMQSPLQPKILLGCDYVWTFIEDTKHHQLSSGLKLIPRG</sequence>
<evidence type="ECO:0000313" key="3">
    <source>
        <dbReference type="EMBL" id="KAK5964544.1"/>
    </source>
</evidence>
<dbReference type="EMBL" id="WIXE01025678">
    <property type="protein sequence ID" value="KAK5964544.1"/>
    <property type="molecule type" value="Genomic_DNA"/>
</dbReference>
<dbReference type="Pfam" id="PF05585">
    <property type="entry name" value="DUF1758"/>
    <property type="match status" value="1"/>
</dbReference>
<proteinExistence type="predicted"/>
<gene>
    <name evidence="3" type="ORF">GCK32_017567</name>
</gene>